<accession>A0A9P1E5D5</accession>
<sequence>MVTNFQSLLITKSPSSSSSPTSSNEETKFGAELRKGPWTLEEDTLLINYIAAHGEGRWNVSAKCAGLRRTGKSCRLRWLNYLKPDIKRGNLTPQEQILILELHSKWGNRWSKIAQHLPGRTDNEIKNYWRTRVQKQARQLKIDSNSKKFIEAVKKFWMPRLVEKIEQQQNTSLISPSSNSSSLFSSSSSSSSTQPITTEKPNLLVITSPSSPNQETDTYTPPAVIITQETGKTDSYNEIEDDCYHVEIMENNSCYDADEACFGHYPASMPAFDSRDVSLLGCQMGYDDWFGDEVVDALWGQC</sequence>
<dbReference type="Pfam" id="PF00249">
    <property type="entry name" value="Myb_DNA-binding"/>
    <property type="match status" value="2"/>
</dbReference>
<feature type="compositionally biased region" description="Polar residues" evidence="7">
    <location>
        <begin position="1"/>
        <end position="12"/>
    </location>
</feature>
<dbReference type="CDD" id="cd00167">
    <property type="entry name" value="SANT"/>
    <property type="match status" value="2"/>
</dbReference>
<protein>
    <submittedName>
        <fullName evidence="10">Uncharacterized protein</fullName>
    </submittedName>
</protein>
<dbReference type="GO" id="GO:0000976">
    <property type="term" value="F:transcription cis-regulatory region binding"/>
    <property type="evidence" value="ECO:0007669"/>
    <property type="project" value="UniProtKB-ARBA"/>
</dbReference>
<feature type="compositionally biased region" description="Low complexity" evidence="7">
    <location>
        <begin position="13"/>
        <end position="23"/>
    </location>
</feature>
<dbReference type="GO" id="GO:0005634">
    <property type="term" value="C:nucleus"/>
    <property type="evidence" value="ECO:0007669"/>
    <property type="project" value="UniProtKB-SubCell"/>
</dbReference>
<feature type="region of interest" description="Disordered" evidence="7">
    <location>
        <begin position="1"/>
        <end position="30"/>
    </location>
</feature>
<evidence type="ECO:0000256" key="6">
    <source>
        <dbReference type="ARBA" id="ARBA00023242"/>
    </source>
</evidence>
<evidence type="ECO:0000313" key="11">
    <source>
        <dbReference type="Proteomes" id="UP001152484"/>
    </source>
</evidence>
<gene>
    <name evidence="10" type="ORF">CEURO_LOCUS7893</name>
</gene>
<keyword evidence="2" id="KW-0677">Repeat</keyword>
<keyword evidence="4" id="KW-0238">DNA-binding</keyword>
<evidence type="ECO:0000256" key="3">
    <source>
        <dbReference type="ARBA" id="ARBA00023015"/>
    </source>
</evidence>
<evidence type="ECO:0000256" key="2">
    <source>
        <dbReference type="ARBA" id="ARBA00022737"/>
    </source>
</evidence>
<evidence type="ECO:0000313" key="10">
    <source>
        <dbReference type="EMBL" id="CAH9081406.1"/>
    </source>
</evidence>
<dbReference type="AlphaFoldDB" id="A0A9P1E5D5"/>
<dbReference type="Gene3D" id="1.10.10.60">
    <property type="entry name" value="Homeodomain-like"/>
    <property type="match status" value="2"/>
</dbReference>
<evidence type="ECO:0000256" key="5">
    <source>
        <dbReference type="ARBA" id="ARBA00023163"/>
    </source>
</evidence>
<dbReference type="GO" id="GO:0003700">
    <property type="term" value="F:DNA-binding transcription factor activity"/>
    <property type="evidence" value="ECO:0007669"/>
    <property type="project" value="InterPro"/>
</dbReference>
<evidence type="ECO:0000256" key="7">
    <source>
        <dbReference type="SAM" id="MobiDB-lite"/>
    </source>
</evidence>
<dbReference type="EMBL" id="CAMAPE010000014">
    <property type="protein sequence ID" value="CAH9081406.1"/>
    <property type="molecule type" value="Genomic_DNA"/>
</dbReference>
<dbReference type="PROSITE" id="PS50090">
    <property type="entry name" value="MYB_LIKE"/>
    <property type="match status" value="2"/>
</dbReference>
<feature type="compositionally biased region" description="Polar residues" evidence="7">
    <location>
        <begin position="197"/>
        <end position="219"/>
    </location>
</feature>
<evidence type="ECO:0000256" key="4">
    <source>
        <dbReference type="ARBA" id="ARBA00023125"/>
    </source>
</evidence>
<feature type="domain" description="HTH myb-type" evidence="9">
    <location>
        <begin position="83"/>
        <end position="137"/>
    </location>
</feature>
<dbReference type="InterPro" id="IPR009057">
    <property type="entry name" value="Homeodomain-like_sf"/>
</dbReference>
<dbReference type="InterPro" id="IPR017930">
    <property type="entry name" value="Myb_dom"/>
</dbReference>
<dbReference type="SMART" id="SM00717">
    <property type="entry name" value="SANT"/>
    <property type="match status" value="2"/>
</dbReference>
<dbReference type="InterPro" id="IPR001005">
    <property type="entry name" value="SANT/Myb"/>
</dbReference>
<dbReference type="SUPFAM" id="SSF46689">
    <property type="entry name" value="Homeodomain-like"/>
    <property type="match status" value="1"/>
</dbReference>
<feature type="domain" description="Myb-like" evidence="8">
    <location>
        <begin position="83"/>
        <end position="133"/>
    </location>
</feature>
<dbReference type="PROSITE" id="PS51294">
    <property type="entry name" value="HTH_MYB"/>
    <property type="match status" value="2"/>
</dbReference>
<dbReference type="FunFam" id="1.10.10.60:FF:000107">
    <property type="entry name" value="MYB transcription factor"/>
    <property type="match status" value="1"/>
</dbReference>
<keyword evidence="3" id="KW-0805">Transcription regulation</keyword>
<feature type="domain" description="HTH myb-type" evidence="9">
    <location>
        <begin position="30"/>
        <end position="82"/>
    </location>
</feature>
<evidence type="ECO:0000259" key="9">
    <source>
        <dbReference type="PROSITE" id="PS51294"/>
    </source>
</evidence>
<name>A0A9P1E5D5_CUSEU</name>
<dbReference type="OrthoDB" id="2143914at2759"/>
<keyword evidence="6" id="KW-0539">Nucleus</keyword>
<dbReference type="FunFam" id="1.10.10.60:FF:000011">
    <property type="entry name" value="Myb transcription factor"/>
    <property type="match status" value="1"/>
</dbReference>
<comment type="caution">
    <text evidence="10">The sequence shown here is derived from an EMBL/GenBank/DDBJ whole genome shotgun (WGS) entry which is preliminary data.</text>
</comment>
<evidence type="ECO:0000259" key="8">
    <source>
        <dbReference type="PROSITE" id="PS50090"/>
    </source>
</evidence>
<comment type="subcellular location">
    <subcellularLocation>
        <location evidence="1">Nucleus</location>
    </subcellularLocation>
</comment>
<dbReference type="Proteomes" id="UP001152484">
    <property type="component" value="Unassembled WGS sequence"/>
</dbReference>
<keyword evidence="11" id="KW-1185">Reference proteome</keyword>
<dbReference type="PANTHER" id="PTHR45675:SF30">
    <property type="entry name" value="TRANSCRIPTION FACTOR MYB62"/>
    <property type="match status" value="1"/>
</dbReference>
<evidence type="ECO:0000256" key="1">
    <source>
        <dbReference type="ARBA" id="ARBA00004123"/>
    </source>
</evidence>
<keyword evidence="5" id="KW-0804">Transcription</keyword>
<organism evidence="10 11">
    <name type="scientific">Cuscuta europaea</name>
    <name type="common">European dodder</name>
    <dbReference type="NCBI Taxonomy" id="41803"/>
    <lineage>
        <taxon>Eukaryota</taxon>
        <taxon>Viridiplantae</taxon>
        <taxon>Streptophyta</taxon>
        <taxon>Embryophyta</taxon>
        <taxon>Tracheophyta</taxon>
        <taxon>Spermatophyta</taxon>
        <taxon>Magnoliopsida</taxon>
        <taxon>eudicotyledons</taxon>
        <taxon>Gunneridae</taxon>
        <taxon>Pentapetalae</taxon>
        <taxon>asterids</taxon>
        <taxon>lamiids</taxon>
        <taxon>Solanales</taxon>
        <taxon>Convolvulaceae</taxon>
        <taxon>Cuscuteae</taxon>
        <taxon>Cuscuta</taxon>
        <taxon>Cuscuta subgen. Cuscuta</taxon>
    </lineage>
</organism>
<dbReference type="InterPro" id="IPR044676">
    <property type="entry name" value="EOBI/EOBII-like_plant"/>
</dbReference>
<feature type="region of interest" description="Disordered" evidence="7">
    <location>
        <begin position="170"/>
        <end position="219"/>
    </location>
</feature>
<proteinExistence type="predicted"/>
<reference evidence="10" key="1">
    <citation type="submission" date="2022-07" db="EMBL/GenBank/DDBJ databases">
        <authorList>
            <person name="Macas J."/>
            <person name="Novak P."/>
            <person name="Neumann P."/>
        </authorList>
    </citation>
    <scope>NUCLEOTIDE SEQUENCE</scope>
</reference>
<feature type="domain" description="Myb-like" evidence="8">
    <location>
        <begin position="30"/>
        <end position="82"/>
    </location>
</feature>
<dbReference type="PANTHER" id="PTHR45675">
    <property type="entry name" value="MYB TRANSCRIPTION FACTOR-RELATED-RELATED"/>
    <property type="match status" value="1"/>
</dbReference>
<dbReference type="GO" id="GO:0010597">
    <property type="term" value="P:green leaf volatile biosynthetic process"/>
    <property type="evidence" value="ECO:0007669"/>
    <property type="project" value="UniProtKB-ARBA"/>
</dbReference>
<feature type="compositionally biased region" description="Low complexity" evidence="7">
    <location>
        <begin position="170"/>
        <end position="196"/>
    </location>
</feature>